<evidence type="ECO:0000313" key="7">
    <source>
        <dbReference type="EMBL" id="SCZ77675.1"/>
    </source>
</evidence>
<evidence type="ECO:0000313" key="8">
    <source>
        <dbReference type="Proteomes" id="UP000199208"/>
    </source>
</evidence>
<evidence type="ECO:0000256" key="2">
    <source>
        <dbReference type="ARBA" id="ARBA00022475"/>
    </source>
</evidence>
<dbReference type="RefSeq" id="WP_092589673.1">
    <property type="nucleotide sequence ID" value="NZ_FMWL01000003.1"/>
</dbReference>
<dbReference type="EMBL" id="FMWL01000003">
    <property type="protein sequence ID" value="SCZ77675.1"/>
    <property type="molecule type" value="Genomic_DNA"/>
</dbReference>
<dbReference type="PANTHER" id="PTHR30213:SF0">
    <property type="entry name" value="UPF0761 MEMBRANE PROTEIN YIHY"/>
    <property type="match status" value="1"/>
</dbReference>
<proteinExistence type="predicted"/>
<name>A0A1G5RU66_9FIRM</name>
<dbReference type="STRING" id="1120920.SAMN03080599_00873"/>
<dbReference type="Proteomes" id="UP000199208">
    <property type="component" value="Unassembled WGS sequence"/>
</dbReference>
<evidence type="ECO:0000256" key="4">
    <source>
        <dbReference type="ARBA" id="ARBA00022989"/>
    </source>
</evidence>
<sequence>MKPYFSYFFKEMFKRVGRHHLTAFSAQMAYFFVLSIFPFLIFLFAILSRLEVAYSLMSSPNLDFIPQAALSIVQEYIKNNLATNSGSVLSVSILAALWSASKAVGALQRALNSAFEVGGRKSPLVAIGLSLAFTLGLSLSVVVMLILPSLSNRVIDALRVYIPIPEAFVTLFMYIRWILVIAVPFLVLSQMYQHLPNLKLKFLETLPGTVFSYFGWIGLSFLFSFFIQNFSNISIVYGSLAAVVVLMIWFYFTGMILMLGGEVISITKAYRKREA</sequence>
<evidence type="ECO:0000256" key="1">
    <source>
        <dbReference type="ARBA" id="ARBA00004651"/>
    </source>
</evidence>
<dbReference type="GO" id="GO:0005886">
    <property type="term" value="C:plasma membrane"/>
    <property type="evidence" value="ECO:0007669"/>
    <property type="project" value="UniProtKB-SubCell"/>
</dbReference>
<evidence type="ECO:0000256" key="3">
    <source>
        <dbReference type="ARBA" id="ARBA00022692"/>
    </source>
</evidence>
<dbReference type="Pfam" id="PF03631">
    <property type="entry name" value="Virul_fac_BrkB"/>
    <property type="match status" value="1"/>
</dbReference>
<evidence type="ECO:0000256" key="6">
    <source>
        <dbReference type="SAM" id="Phobius"/>
    </source>
</evidence>
<keyword evidence="8" id="KW-1185">Reference proteome</keyword>
<dbReference type="PANTHER" id="PTHR30213">
    <property type="entry name" value="INNER MEMBRANE PROTEIN YHJD"/>
    <property type="match status" value="1"/>
</dbReference>
<reference evidence="7 8" key="1">
    <citation type="submission" date="2016-10" db="EMBL/GenBank/DDBJ databases">
        <authorList>
            <person name="de Groot N.N."/>
        </authorList>
    </citation>
    <scope>NUCLEOTIDE SEQUENCE [LARGE SCALE GENOMIC DNA]</scope>
    <source>
        <strain evidence="7 8">DSM 2784</strain>
    </source>
</reference>
<feature type="transmembrane region" description="Helical" evidence="6">
    <location>
        <begin position="167"/>
        <end position="189"/>
    </location>
</feature>
<feature type="transmembrane region" description="Helical" evidence="6">
    <location>
        <begin position="210"/>
        <end position="230"/>
    </location>
</feature>
<feature type="transmembrane region" description="Helical" evidence="6">
    <location>
        <begin position="123"/>
        <end position="147"/>
    </location>
</feature>
<gene>
    <name evidence="7" type="ORF">SAMN03080599_00873</name>
</gene>
<dbReference type="InterPro" id="IPR017039">
    <property type="entry name" value="Virul_fac_BrkB"/>
</dbReference>
<keyword evidence="2" id="KW-1003">Cell membrane</keyword>
<keyword evidence="4 6" id="KW-1133">Transmembrane helix</keyword>
<feature type="transmembrane region" description="Helical" evidence="6">
    <location>
        <begin position="236"/>
        <end position="264"/>
    </location>
</feature>
<dbReference type="OrthoDB" id="9775903at2"/>
<dbReference type="PIRSF" id="PIRSF035875">
    <property type="entry name" value="RNase_BN"/>
    <property type="match status" value="1"/>
</dbReference>
<feature type="transmembrane region" description="Helical" evidence="6">
    <location>
        <begin position="21"/>
        <end position="47"/>
    </location>
</feature>
<organism evidence="7 8">
    <name type="scientific">Acidaminobacter hydrogenoformans DSM 2784</name>
    <dbReference type="NCBI Taxonomy" id="1120920"/>
    <lineage>
        <taxon>Bacteria</taxon>
        <taxon>Bacillati</taxon>
        <taxon>Bacillota</taxon>
        <taxon>Clostridia</taxon>
        <taxon>Peptostreptococcales</taxon>
        <taxon>Acidaminobacteraceae</taxon>
        <taxon>Acidaminobacter</taxon>
    </lineage>
</organism>
<evidence type="ECO:0000256" key="5">
    <source>
        <dbReference type="ARBA" id="ARBA00023136"/>
    </source>
</evidence>
<dbReference type="AlphaFoldDB" id="A0A1G5RU66"/>
<comment type="subcellular location">
    <subcellularLocation>
        <location evidence="1">Cell membrane</location>
        <topology evidence="1">Multi-pass membrane protein</topology>
    </subcellularLocation>
</comment>
<keyword evidence="3 6" id="KW-0812">Transmembrane</keyword>
<protein>
    <submittedName>
        <fullName evidence="7">Membrane protein</fullName>
    </submittedName>
</protein>
<accession>A0A1G5RU66</accession>
<keyword evidence="5 6" id="KW-0472">Membrane</keyword>
<dbReference type="NCBIfam" id="TIGR00765">
    <property type="entry name" value="yihY_not_rbn"/>
    <property type="match status" value="1"/>
</dbReference>